<feature type="transmembrane region" description="Helical" evidence="1">
    <location>
        <begin position="52"/>
        <end position="76"/>
    </location>
</feature>
<keyword evidence="3" id="KW-1185">Reference proteome</keyword>
<name>M8E5L5_9BACL</name>
<protein>
    <submittedName>
        <fullName evidence="2">Uncharacterized protein</fullName>
    </submittedName>
</protein>
<dbReference type="Proteomes" id="UP000012081">
    <property type="component" value="Unassembled WGS sequence"/>
</dbReference>
<gene>
    <name evidence="2" type="ORF">I532_20671</name>
</gene>
<organism evidence="2 3">
    <name type="scientific">Brevibacillus borstelensis AK1</name>
    <dbReference type="NCBI Taxonomy" id="1300222"/>
    <lineage>
        <taxon>Bacteria</taxon>
        <taxon>Bacillati</taxon>
        <taxon>Bacillota</taxon>
        <taxon>Bacilli</taxon>
        <taxon>Bacillales</taxon>
        <taxon>Paenibacillaceae</taxon>
        <taxon>Brevibacillus</taxon>
    </lineage>
</organism>
<dbReference type="Gene3D" id="2.60.40.3830">
    <property type="match status" value="1"/>
</dbReference>
<evidence type="ECO:0000313" key="2">
    <source>
        <dbReference type="EMBL" id="EMT50765.1"/>
    </source>
</evidence>
<reference evidence="2 3" key="1">
    <citation type="submission" date="2013-03" db="EMBL/GenBank/DDBJ databases">
        <title>Assembly of a new bacterial strain Brevibacillus borstelensis AK1.</title>
        <authorList>
            <person name="Rajan I."/>
            <person name="PoliReddy D."/>
            <person name="Sugumar T."/>
            <person name="Rathinam K."/>
            <person name="Alqarawi S."/>
            <person name="Khalil A.B."/>
            <person name="Sivakumar N."/>
        </authorList>
    </citation>
    <scope>NUCLEOTIDE SEQUENCE [LARGE SCALE GENOMIC DNA]</scope>
    <source>
        <strain evidence="2 3">AK1</strain>
    </source>
</reference>
<dbReference type="STRING" id="1300222.I532_20671"/>
<keyword evidence="1" id="KW-1133">Transmembrane helix</keyword>
<comment type="caution">
    <text evidence="2">The sequence shown here is derived from an EMBL/GenBank/DDBJ whole genome shotgun (WGS) entry which is preliminary data.</text>
</comment>
<keyword evidence="1" id="KW-0472">Membrane</keyword>
<evidence type="ECO:0000256" key="1">
    <source>
        <dbReference type="SAM" id="Phobius"/>
    </source>
</evidence>
<keyword evidence="1" id="KW-0812">Transmembrane</keyword>
<dbReference type="EMBL" id="APBN01000012">
    <property type="protein sequence ID" value="EMT50765.1"/>
    <property type="molecule type" value="Genomic_DNA"/>
</dbReference>
<dbReference type="RefSeq" id="WP_003390688.1">
    <property type="nucleotide sequence ID" value="NZ_APBN01000012.1"/>
</dbReference>
<dbReference type="OrthoDB" id="2381403at2"/>
<evidence type="ECO:0000313" key="3">
    <source>
        <dbReference type="Proteomes" id="UP000012081"/>
    </source>
</evidence>
<accession>M8E5L5</accession>
<sequence>MERDQWLKGLKERADRSVLHDVVFSPEMEENIRRTIKQEAGRKKRTFSPGRWGLWASAAAAVLLLALVGTAITGVGPGEQARQPVQEKPWLPATIVNPPDLWKPSPRSDIHSENQVFSYFGEKPVRIMTDEFGLYEDQAQRISFLLNGSFGKEVELVAFSTEGKRIKLGSYEVLGPQYDADGHFSSSIALPDPGVWKLQVLSGSEHFGQVFVQVEKGVSPENREFVTPLITAYLQTAQGNLSWLGADRDVHIELIGVETQAPEKRRVYAWVRIEGKAEEGSPGLSCPMVLDIAYEQKNGKGGAYRVISHSMPEDGSRYQPSLKKLFPEKYLQRLSEGKKP</sequence>
<proteinExistence type="predicted"/>
<dbReference type="AlphaFoldDB" id="M8E5L5"/>
<dbReference type="PATRIC" id="fig|1300222.3.peg.4344"/>